<protein>
    <submittedName>
        <fullName evidence="1">Uncharacterized protein</fullName>
    </submittedName>
</protein>
<evidence type="ECO:0000313" key="1">
    <source>
        <dbReference type="EMBL" id="MPM31288.1"/>
    </source>
</evidence>
<reference evidence="1" key="1">
    <citation type="submission" date="2019-08" db="EMBL/GenBank/DDBJ databases">
        <authorList>
            <person name="Kucharzyk K."/>
            <person name="Murdoch R.W."/>
            <person name="Higgins S."/>
            <person name="Loffler F."/>
        </authorList>
    </citation>
    <scope>NUCLEOTIDE SEQUENCE</scope>
</reference>
<dbReference type="EMBL" id="VSSQ01006029">
    <property type="protein sequence ID" value="MPM31288.1"/>
    <property type="molecule type" value="Genomic_DNA"/>
</dbReference>
<organism evidence="1">
    <name type="scientific">bioreactor metagenome</name>
    <dbReference type="NCBI Taxonomy" id="1076179"/>
    <lineage>
        <taxon>unclassified sequences</taxon>
        <taxon>metagenomes</taxon>
        <taxon>ecological metagenomes</taxon>
    </lineage>
</organism>
<accession>A0A644YTJ0</accession>
<sequence>MSPSRPAHETPVDQAVHPIEGFFRHHRMVVLRPAAKDRIQFGDEILVPHRQMCFHHFPDLAVERFHILPAWFDEQLPFVFAKVPSKEIEAFVHVHDLGLFRRQSQSSLCEKCFHPRPDFGVQQLLRAASDHEIVGVPDHIDFEPLEL</sequence>
<dbReference type="AlphaFoldDB" id="A0A644YTJ0"/>
<comment type="caution">
    <text evidence="1">The sequence shown here is derived from an EMBL/GenBank/DDBJ whole genome shotgun (WGS) entry which is preliminary data.</text>
</comment>
<proteinExistence type="predicted"/>
<gene>
    <name evidence="1" type="ORF">SDC9_77843</name>
</gene>
<name>A0A644YTJ0_9ZZZZ</name>